<dbReference type="OrthoDB" id="3265906at2759"/>
<evidence type="ECO:0000313" key="7">
    <source>
        <dbReference type="EMBL" id="KAG0658841.1"/>
    </source>
</evidence>
<dbReference type="GO" id="GO:0031314">
    <property type="term" value="C:extrinsic component of mitochondrial inner membrane"/>
    <property type="evidence" value="ECO:0007669"/>
    <property type="project" value="UniProtKB-UniRule"/>
</dbReference>
<keyword evidence="5" id="KW-0496">Mitochondrion</keyword>
<dbReference type="InterPro" id="IPR010233">
    <property type="entry name" value="UbiG_MeTrfase"/>
</dbReference>
<comment type="caution">
    <text evidence="7">The sequence shown here is derived from an EMBL/GenBank/DDBJ whole genome shotgun (WGS) entry which is preliminary data.</text>
</comment>
<keyword evidence="2 5" id="KW-0808">Transferase</keyword>
<evidence type="ECO:0000256" key="3">
    <source>
        <dbReference type="ARBA" id="ARBA00022688"/>
    </source>
</evidence>
<evidence type="ECO:0000256" key="6">
    <source>
        <dbReference type="SAM" id="MobiDB-lite"/>
    </source>
</evidence>
<keyword evidence="5" id="KW-0999">Mitochondrion inner membrane</keyword>
<dbReference type="PANTHER" id="PTHR43464:SF19">
    <property type="entry name" value="UBIQUINONE BIOSYNTHESIS O-METHYLTRANSFERASE, MITOCHONDRIAL"/>
    <property type="match status" value="1"/>
</dbReference>
<organism evidence="7 8">
    <name type="scientific">Rhodotorula mucilaginosa</name>
    <name type="common">Yeast</name>
    <name type="synonym">Rhodotorula rubra</name>
    <dbReference type="NCBI Taxonomy" id="5537"/>
    <lineage>
        <taxon>Eukaryota</taxon>
        <taxon>Fungi</taxon>
        <taxon>Dikarya</taxon>
        <taxon>Basidiomycota</taxon>
        <taxon>Pucciniomycotina</taxon>
        <taxon>Microbotryomycetes</taxon>
        <taxon>Sporidiobolales</taxon>
        <taxon>Sporidiobolaceae</taxon>
        <taxon>Rhodotorula</taxon>
    </lineage>
</organism>
<dbReference type="GO" id="GO:0061542">
    <property type="term" value="F:3-demethylubiquinol 3-O-methyltransferase activity"/>
    <property type="evidence" value="ECO:0007669"/>
    <property type="project" value="UniProtKB-UniRule"/>
</dbReference>
<dbReference type="GO" id="GO:0046872">
    <property type="term" value="F:metal ion binding"/>
    <property type="evidence" value="ECO:0007669"/>
    <property type="project" value="UniProtKB-KW"/>
</dbReference>
<feature type="region of interest" description="Disordered" evidence="6">
    <location>
        <begin position="1"/>
        <end position="93"/>
    </location>
</feature>
<keyword evidence="5" id="KW-0460">Magnesium</keyword>
<evidence type="ECO:0000256" key="4">
    <source>
        <dbReference type="ARBA" id="ARBA00022691"/>
    </source>
</evidence>
<comment type="catalytic activity">
    <reaction evidence="5">
        <text>a 3-demethylubiquinol + S-adenosyl-L-methionine = a ubiquinol + S-adenosyl-L-homocysteine + H(+)</text>
        <dbReference type="Rhea" id="RHEA:44380"/>
        <dbReference type="Rhea" id="RHEA-COMP:9566"/>
        <dbReference type="Rhea" id="RHEA-COMP:10914"/>
        <dbReference type="ChEBI" id="CHEBI:15378"/>
        <dbReference type="ChEBI" id="CHEBI:17976"/>
        <dbReference type="ChEBI" id="CHEBI:57856"/>
        <dbReference type="ChEBI" id="CHEBI:59789"/>
        <dbReference type="ChEBI" id="CHEBI:84422"/>
        <dbReference type="EC" id="2.1.1.64"/>
    </reaction>
</comment>
<feature type="binding site" evidence="5">
    <location>
        <position position="244"/>
    </location>
    <ligand>
        <name>Mg(2+)</name>
        <dbReference type="ChEBI" id="CHEBI:18420"/>
    </ligand>
</feature>
<dbReference type="SUPFAM" id="SSF53335">
    <property type="entry name" value="S-adenosyl-L-methionine-dependent methyltransferases"/>
    <property type="match status" value="1"/>
</dbReference>
<comment type="catalytic activity">
    <reaction evidence="5">
        <text>a 3-demethylubiquinone + S-adenosyl-L-methionine = a ubiquinone + S-adenosyl-L-homocysteine</text>
        <dbReference type="Rhea" id="RHEA:81215"/>
        <dbReference type="Rhea" id="RHEA-COMP:9565"/>
        <dbReference type="Rhea" id="RHEA-COMP:19654"/>
        <dbReference type="ChEBI" id="CHEBI:16389"/>
        <dbReference type="ChEBI" id="CHEBI:57856"/>
        <dbReference type="ChEBI" id="CHEBI:59789"/>
        <dbReference type="ChEBI" id="CHEBI:231825"/>
    </reaction>
</comment>
<dbReference type="NCBIfam" id="TIGR01983">
    <property type="entry name" value="UbiG"/>
    <property type="match status" value="1"/>
</dbReference>
<dbReference type="EC" id="2.1.1.114" evidence="5"/>
<keyword evidence="3 5" id="KW-0831">Ubiquinone biosynthesis</keyword>
<reference evidence="7 8" key="1">
    <citation type="submission" date="2020-11" db="EMBL/GenBank/DDBJ databases">
        <title>Kefir isolates.</title>
        <authorList>
            <person name="Marcisauskas S."/>
            <person name="Kim Y."/>
            <person name="Blasche S."/>
        </authorList>
    </citation>
    <scope>NUCLEOTIDE SEQUENCE [LARGE SCALE GENOMIC DNA]</scope>
    <source>
        <strain evidence="7 8">KR</strain>
    </source>
</reference>
<comment type="catalytic activity">
    <reaction evidence="5">
        <text>a 3,4-dihydroxy-5-(all-trans-polyprenyl)benzoate + S-adenosyl-L-methionine = a 4-hydroxy-3-methoxy-5-(all-trans-polyprenyl)benzoate + S-adenosyl-L-homocysteine + H(+)</text>
        <dbReference type="Rhea" id="RHEA:44452"/>
        <dbReference type="Rhea" id="RHEA-COMP:10930"/>
        <dbReference type="Rhea" id="RHEA-COMP:10931"/>
        <dbReference type="ChEBI" id="CHEBI:15378"/>
        <dbReference type="ChEBI" id="CHEBI:57856"/>
        <dbReference type="ChEBI" id="CHEBI:59789"/>
        <dbReference type="ChEBI" id="CHEBI:64694"/>
        <dbReference type="ChEBI" id="CHEBI:84443"/>
        <dbReference type="EC" id="2.1.1.114"/>
    </reaction>
</comment>
<dbReference type="Proteomes" id="UP000777482">
    <property type="component" value="Unassembled WGS sequence"/>
</dbReference>
<keyword evidence="4 5" id="KW-0949">S-adenosyl-L-methionine</keyword>
<dbReference type="EC" id="2.1.1.-" evidence="5"/>
<dbReference type="GO" id="GO:0010420">
    <property type="term" value="F:polyprenyldihydroxybenzoate methyltransferase activity"/>
    <property type="evidence" value="ECO:0007669"/>
    <property type="project" value="UniProtKB-UniRule"/>
</dbReference>
<comment type="cofactor">
    <cofactor evidence="5">
        <name>Mg(2+)</name>
        <dbReference type="ChEBI" id="CHEBI:18420"/>
    </cofactor>
</comment>
<dbReference type="PANTHER" id="PTHR43464">
    <property type="entry name" value="METHYLTRANSFERASE"/>
    <property type="match status" value="1"/>
</dbReference>
<keyword evidence="5" id="KW-0479">Metal-binding</keyword>
<feature type="binding site" evidence="5">
    <location>
        <position position="245"/>
    </location>
    <ligand>
        <name>Mg(2+)</name>
        <dbReference type="ChEBI" id="CHEBI:18420"/>
    </ligand>
</feature>
<evidence type="ECO:0000256" key="5">
    <source>
        <dbReference type="HAMAP-Rule" id="MF_03190"/>
    </source>
</evidence>
<feature type="compositionally biased region" description="Basic and acidic residues" evidence="6">
    <location>
        <begin position="1"/>
        <end position="10"/>
    </location>
</feature>
<feature type="compositionally biased region" description="Polar residues" evidence="6">
    <location>
        <begin position="15"/>
        <end position="28"/>
    </location>
</feature>
<feature type="compositionally biased region" description="Low complexity" evidence="6">
    <location>
        <begin position="37"/>
        <end position="80"/>
    </location>
</feature>
<evidence type="ECO:0000256" key="2">
    <source>
        <dbReference type="ARBA" id="ARBA00022679"/>
    </source>
</evidence>
<comment type="subunit">
    <text evidence="5">Component of a multi-subunit COQ enzyme complex, composed of at least COQ3, COQ4, COQ5, COQ6, COQ7 and COQ9.</text>
</comment>
<comment type="function">
    <text evidence="5">O-methyltransferase required for two non-consecutive steps during ubiquinone biosynthesis. Catalyzes the 2 O-methylation of 3,4-dihydroxy-5-(all-trans-polyprenyl)benzoic acid into 4-hydroxy-3-methoxy-5-(all-trans-polyprenyl)benzoic acid. Also catalyzes the last step of ubiquinone biosynthesis by mediating methylation of 3-demethylubiquinone into ubiquinone. Also able to mediate the methylation of 3-demethylubiquinol into ubiquinol.</text>
</comment>
<feature type="binding site" evidence="5">
    <location>
        <position position="153"/>
    </location>
    <ligand>
        <name>S-adenosyl-L-methionine</name>
        <dbReference type="ChEBI" id="CHEBI:59789"/>
    </ligand>
</feature>
<sequence>MIRERSKDHFASLPSARQVSSSSATCSRNMLVRNAVRPRSLRSLASSSSPSSSWLLSSPSRPSTTPSSVPPSRGVSSTRPALADGPRPTNTISSDEIAHFSRLSAHWWDPTGEFGLLHRMNPARIEFLKGELLRVEELGGPRWLEGKDVLDVGCGGGIFAESLARLGANTLAIDASGSNVTTAQAHAALDPSLRVVNSPFPSPTSSASSAPPRSNTLEYRHTAAEKLVEEGKTFDVVCAMEVIEHVEDPRGFLECLMQLTKPGGHLLLSTISRTPLARLLTITLAEDVLRLVTPGTHTYHKYLKPSELRDFFVTEKHWTEFETRGCPYDPIAGKWRLLEVGQLGGAGELVNYFAGVRRPLE</sequence>
<proteinExistence type="inferred from homology"/>
<dbReference type="CDD" id="cd02440">
    <property type="entry name" value="AdoMet_MTases"/>
    <property type="match status" value="1"/>
</dbReference>
<gene>
    <name evidence="5 7" type="primary">COQ3</name>
    <name evidence="7" type="ORF">C6P46_005587</name>
</gene>
<keyword evidence="5" id="KW-0472">Membrane</keyword>
<accession>A0A9P7B4Z1</accession>
<dbReference type="Pfam" id="PF13489">
    <property type="entry name" value="Methyltransf_23"/>
    <property type="match status" value="1"/>
</dbReference>
<dbReference type="HAMAP" id="MF_00472">
    <property type="entry name" value="UbiG"/>
    <property type="match status" value="1"/>
</dbReference>
<keyword evidence="8" id="KW-1185">Reference proteome</keyword>
<keyword evidence="1 5" id="KW-0489">Methyltransferase</keyword>
<dbReference type="EC" id="2.1.1.64" evidence="5"/>
<name>A0A9P7B4Z1_RHOMI</name>
<protein>
    <recommendedName>
        <fullName evidence="5">Ubiquinone biosynthesis O-methyltransferase, mitochondrial</fullName>
    </recommendedName>
    <alternativeName>
        <fullName evidence="5">3-demethylubiquinol 3-O-methyltransferase</fullName>
        <ecNumber evidence="5">2.1.1.64</ecNumber>
    </alternativeName>
    <alternativeName>
        <fullName evidence="5">3-demethylubiquinone 3-O-methyltransferase</fullName>
        <ecNumber evidence="5">2.1.1.-</ecNumber>
    </alternativeName>
    <alternativeName>
        <fullName evidence="5">Polyprenyldihydroxybenzoate methyltransferase</fullName>
        <ecNumber evidence="5">2.1.1.114</ecNumber>
    </alternativeName>
</protein>
<dbReference type="GO" id="GO:0032259">
    <property type="term" value="P:methylation"/>
    <property type="evidence" value="ECO:0007669"/>
    <property type="project" value="UniProtKB-KW"/>
</dbReference>
<evidence type="ECO:0000313" key="8">
    <source>
        <dbReference type="Proteomes" id="UP000777482"/>
    </source>
</evidence>
<comment type="pathway">
    <text evidence="5">Cofactor biosynthesis; ubiquinone biosynthesis.</text>
</comment>
<evidence type="ECO:0000256" key="1">
    <source>
        <dbReference type="ARBA" id="ARBA00022603"/>
    </source>
</evidence>
<dbReference type="Gene3D" id="3.40.50.150">
    <property type="entry name" value="Vaccinia Virus protein VP39"/>
    <property type="match status" value="1"/>
</dbReference>
<feature type="binding site" evidence="5">
    <location>
        <position position="240"/>
    </location>
    <ligand>
        <name>S-adenosyl-L-methionine</name>
        <dbReference type="ChEBI" id="CHEBI:59789"/>
    </ligand>
</feature>
<dbReference type="EMBL" id="PUHQ01000061">
    <property type="protein sequence ID" value="KAG0658841.1"/>
    <property type="molecule type" value="Genomic_DNA"/>
</dbReference>
<comment type="subcellular location">
    <subcellularLocation>
        <location evidence="5">Mitochondrion inner membrane</location>
        <topology evidence="5">Peripheral membrane protein</topology>
        <orientation evidence="5">Matrix side</orientation>
    </subcellularLocation>
</comment>
<dbReference type="AlphaFoldDB" id="A0A9P7B4Z1"/>
<feature type="binding site" evidence="5">
    <location>
        <position position="174"/>
    </location>
    <ligand>
        <name>S-adenosyl-L-methionine</name>
        <dbReference type="ChEBI" id="CHEBI:59789"/>
    </ligand>
</feature>
<dbReference type="InterPro" id="IPR029063">
    <property type="entry name" value="SAM-dependent_MTases_sf"/>
</dbReference>
<comment type="similarity">
    <text evidence="5">Belongs to the class I-like SAM-binding methyltransferase superfamily. UbiG/COQ3 family.</text>
</comment>
<feature type="binding site" evidence="5">
    <location>
        <position position="124"/>
    </location>
    <ligand>
        <name>S-adenosyl-L-methionine</name>
        <dbReference type="ChEBI" id="CHEBI:59789"/>
    </ligand>
</feature>
<feature type="binding site" evidence="5">
    <location>
        <position position="241"/>
    </location>
    <ligand>
        <name>Mg(2+)</name>
        <dbReference type="ChEBI" id="CHEBI:18420"/>
    </ligand>
</feature>